<comment type="caution">
    <text evidence="11">The sequence shown here is derived from an EMBL/GenBank/DDBJ whole genome shotgun (WGS) entry which is preliminary data.</text>
</comment>
<dbReference type="SUPFAM" id="SSF48452">
    <property type="entry name" value="TPR-like"/>
    <property type="match status" value="1"/>
</dbReference>
<evidence type="ECO:0000256" key="1">
    <source>
        <dbReference type="ARBA" id="ARBA00004401"/>
    </source>
</evidence>
<dbReference type="InterPro" id="IPR011990">
    <property type="entry name" value="TPR-like_helical_dom_sf"/>
</dbReference>
<dbReference type="OrthoDB" id="9789675at2"/>
<dbReference type="GO" id="GO:0005886">
    <property type="term" value="C:plasma membrane"/>
    <property type="evidence" value="ECO:0007669"/>
    <property type="project" value="UniProtKB-SubCell"/>
</dbReference>
<keyword evidence="5 9" id="KW-0472">Membrane</keyword>
<evidence type="ECO:0000259" key="10">
    <source>
        <dbReference type="Pfam" id="PF09976"/>
    </source>
</evidence>
<evidence type="ECO:0000313" key="12">
    <source>
        <dbReference type="Proteomes" id="UP000286976"/>
    </source>
</evidence>
<keyword evidence="3 9" id="KW-0812">Transmembrane</keyword>
<evidence type="ECO:0000256" key="8">
    <source>
        <dbReference type="ARBA" id="ARBA00024235"/>
    </source>
</evidence>
<evidence type="ECO:0000256" key="6">
    <source>
        <dbReference type="ARBA" id="ARBA00023186"/>
    </source>
</evidence>
<keyword evidence="4 9" id="KW-1133">Transmembrane helix</keyword>
<dbReference type="AlphaFoldDB" id="A0A432X7Z3"/>
<protein>
    <recommendedName>
        <fullName evidence="8">Ancillary SecYEG translocon subunit</fullName>
    </recommendedName>
</protein>
<evidence type="ECO:0000256" key="3">
    <source>
        <dbReference type="ARBA" id="ARBA00022692"/>
    </source>
</evidence>
<organism evidence="11 12">
    <name type="scientific">Aliidiomarina taiwanensis</name>
    <dbReference type="NCBI Taxonomy" id="946228"/>
    <lineage>
        <taxon>Bacteria</taxon>
        <taxon>Pseudomonadati</taxon>
        <taxon>Pseudomonadota</taxon>
        <taxon>Gammaproteobacteria</taxon>
        <taxon>Alteromonadales</taxon>
        <taxon>Idiomarinaceae</taxon>
        <taxon>Aliidiomarina</taxon>
    </lineage>
</organism>
<proteinExistence type="inferred from homology"/>
<dbReference type="RefSeq" id="WP_126757194.1">
    <property type="nucleotide sequence ID" value="NZ_PIPQ01000002.1"/>
</dbReference>
<comment type="subcellular location">
    <subcellularLocation>
        <location evidence="1">Cell membrane</location>
        <topology evidence="1">Single-pass type II membrane protein</topology>
    </subcellularLocation>
</comment>
<evidence type="ECO:0000256" key="2">
    <source>
        <dbReference type="ARBA" id="ARBA00022475"/>
    </source>
</evidence>
<dbReference type="InterPro" id="IPR026039">
    <property type="entry name" value="YfgM"/>
</dbReference>
<dbReference type="Gene3D" id="1.25.40.10">
    <property type="entry name" value="Tetratricopeptide repeat domain"/>
    <property type="match status" value="1"/>
</dbReference>
<keyword evidence="6" id="KW-0143">Chaperone</keyword>
<feature type="transmembrane region" description="Helical" evidence="9">
    <location>
        <begin position="19"/>
        <end position="37"/>
    </location>
</feature>
<keyword evidence="12" id="KW-1185">Reference proteome</keyword>
<dbReference type="EMBL" id="PIPQ01000002">
    <property type="protein sequence ID" value="RUO42978.1"/>
    <property type="molecule type" value="Genomic_DNA"/>
</dbReference>
<dbReference type="InterPro" id="IPR018704">
    <property type="entry name" value="SecYEG/CpoB_TPR"/>
</dbReference>
<evidence type="ECO:0000256" key="9">
    <source>
        <dbReference type="SAM" id="Phobius"/>
    </source>
</evidence>
<evidence type="ECO:0000256" key="4">
    <source>
        <dbReference type="ARBA" id="ARBA00022989"/>
    </source>
</evidence>
<dbReference type="GO" id="GO:0044877">
    <property type="term" value="F:protein-containing complex binding"/>
    <property type="evidence" value="ECO:0007669"/>
    <property type="project" value="InterPro"/>
</dbReference>
<gene>
    <name evidence="11" type="ORF">CWE15_06135</name>
</gene>
<accession>A0A432X7Z3</accession>
<reference evidence="11 12" key="1">
    <citation type="journal article" date="2011" name="Front. Microbiol.">
        <title>Genomic signatures of strain selection and enhancement in Bacillus atrophaeus var. globigii, a historical biowarfare simulant.</title>
        <authorList>
            <person name="Gibbons H.S."/>
            <person name="Broomall S.M."/>
            <person name="McNew L.A."/>
            <person name="Daligault H."/>
            <person name="Chapman C."/>
            <person name="Bruce D."/>
            <person name="Karavis M."/>
            <person name="Krepps M."/>
            <person name="McGregor P.A."/>
            <person name="Hong C."/>
            <person name="Park K.H."/>
            <person name="Akmal A."/>
            <person name="Feldman A."/>
            <person name="Lin J.S."/>
            <person name="Chang W.E."/>
            <person name="Higgs B.W."/>
            <person name="Demirev P."/>
            <person name="Lindquist J."/>
            <person name="Liem A."/>
            <person name="Fochler E."/>
            <person name="Read T.D."/>
            <person name="Tapia R."/>
            <person name="Johnson S."/>
            <person name="Bishop-Lilly K.A."/>
            <person name="Detter C."/>
            <person name="Han C."/>
            <person name="Sozhamannan S."/>
            <person name="Rosenzweig C.N."/>
            <person name="Skowronski E.W."/>
        </authorList>
    </citation>
    <scope>NUCLEOTIDE SEQUENCE [LARGE SCALE GENOMIC DNA]</scope>
    <source>
        <strain evidence="11 12">AIT1</strain>
    </source>
</reference>
<dbReference type="PIRSF" id="PIRSF006170">
    <property type="entry name" value="YfgM"/>
    <property type="match status" value="1"/>
</dbReference>
<comment type="similarity">
    <text evidence="7">Belongs to the YfgM family.</text>
</comment>
<evidence type="ECO:0000313" key="11">
    <source>
        <dbReference type="EMBL" id="RUO42978.1"/>
    </source>
</evidence>
<dbReference type="Proteomes" id="UP000286976">
    <property type="component" value="Unassembled WGS sequence"/>
</dbReference>
<evidence type="ECO:0000256" key="7">
    <source>
        <dbReference type="ARBA" id="ARBA00024197"/>
    </source>
</evidence>
<sequence length="202" mass="21634">MANNDEQEVELVKNFIREYGPWIVAGLVIGLGSMFGWRSYQSAQQESAQAQTAAYEQALEQIQSPETAFSDELLNTLEGSSQAALTRLHLASAAVEEGDLEAAAEHLRKALAETSRAELQGVIGLRLARVELAREEFSAATSALALVTAPGYAALKAEVEGDIFVAQGQLTEAKAAYENAIALSQQGAHPFLQMKLDNLAAN</sequence>
<feature type="domain" description="Ancillary SecYEG translocon subunit/Cell division coordinator CpoB TPR" evidence="10">
    <location>
        <begin position="13"/>
        <end position="200"/>
    </location>
</feature>
<name>A0A432X7Z3_9GAMM</name>
<keyword evidence="2" id="KW-1003">Cell membrane</keyword>
<dbReference type="PANTHER" id="PTHR38035">
    <property type="entry name" value="UPF0070 PROTEIN YFGM"/>
    <property type="match status" value="1"/>
</dbReference>
<evidence type="ECO:0000256" key="5">
    <source>
        <dbReference type="ARBA" id="ARBA00023136"/>
    </source>
</evidence>
<dbReference type="Pfam" id="PF09976">
    <property type="entry name" value="TPR_21"/>
    <property type="match status" value="1"/>
</dbReference>
<dbReference type="PANTHER" id="PTHR38035:SF1">
    <property type="entry name" value="ANCILLARY SECYEG TRANSLOCON SUBUNIT"/>
    <property type="match status" value="1"/>
</dbReference>